<keyword evidence="1" id="KW-0812">Transmembrane</keyword>
<organism evidence="2">
    <name type="scientific">seawater metagenome</name>
    <dbReference type="NCBI Taxonomy" id="1561972"/>
    <lineage>
        <taxon>unclassified sequences</taxon>
        <taxon>metagenomes</taxon>
        <taxon>ecological metagenomes</taxon>
    </lineage>
</organism>
<feature type="transmembrane region" description="Helical" evidence="1">
    <location>
        <begin position="136"/>
        <end position="153"/>
    </location>
</feature>
<feature type="transmembrane region" description="Helical" evidence="1">
    <location>
        <begin position="80"/>
        <end position="99"/>
    </location>
</feature>
<protein>
    <recommendedName>
        <fullName evidence="3">EamA domain-containing protein</fullName>
    </recommendedName>
</protein>
<feature type="transmembrane region" description="Helical" evidence="1">
    <location>
        <begin position="7"/>
        <end position="23"/>
    </location>
</feature>
<evidence type="ECO:0000313" key="2">
    <source>
        <dbReference type="EMBL" id="VVU95827.1"/>
    </source>
</evidence>
<dbReference type="Gene3D" id="1.10.3730.20">
    <property type="match status" value="1"/>
</dbReference>
<reference evidence="2" key="1">
    <citation type="submission" date="2019-09" db="EMBL/GenBank/DDBJ databases">
        <authorList>
            <person name="Needham M D."/>
        </authorList>
    </citation>
    <scope>NUCLEOTIDE SEQUENCE</scope>
</reference>
<feature type="transmembrane region" description="Helical" evidence="1">
    <location>
        <begin position="43"/>
        <end position="68"/>
    </location>
</feature>
<evidence type="ECO:0008006" key="3">
    <source>
        <dbReference type="Google" id="ProtNLM"/>
    </source>
</evidence>
<evidence type="ECO:0000256" key="1">
    <source>
        <dbReference type="SAM" id="Phobius"/>
    </source>
</evidence>
<keyword evidence="1" id="KW-1133">Transmembrane helix</keyword>
<dbReference type="EMBL" id="CABVLZ010000014">
    <property type="protein sequence ID" value="VVU95827.1"/>
    <property type="molecule type" value="Genomic_DNA"/>
</dbReference>
<keyword evidence="1" id="KW-0472">Membrane</keyword>
<dbReference type="AlphaFoldDB" id="A0A5E8CKZ8"/>
<gene>
    <name evidence="2" type="ORF">CPAV1605_1616</name>
</gene>
<sequence>MISNTEFIFPILTGFFYAFTYALTKNKLNLVKGYGFTDMSKSIYILLLSNFWAVILLLIYFFIFCCSSLDISKIISNINFYKWTFLIGINSTLGTYFLYRSINNSPISTSVPIIGGSLFIFIILLAIFYNKDKVGIDLYIGLALLLAGILTIYKQEIIDLHK</sequence>
<feature type="transmembrane region" description="Helical" evidence="1">
    <location>
        <begin position="111"/>
        <end position="129"/>
    </location>
</feature>
<accession>A0A5E8CKZ8</accession>
<name>A0A5E8CKZ8_9ZZZZ</name>
<proteinExistence type="predicted"/>
<dbReference type="SUPFAM" id="SSF103481">
    <property type="entry name" value="Multidrug resistance efflux transporter EmrE"/>
    <property type="match status" value="1"/>
</dbReference>
<dbReference type="InterPro" id="IPR037185">
    <property type="entry name" value="EmrE-like"/>
</dbReference>